<keyword evidence="3" id="KW-1185">Reference proteome</keyword>
<name>A0A6N4V4D1_9MYCO</name>
<geneLocation type="plasmid" evidence="2 3">
    <name>pJCM12272</name>
</geneLocation>
<gene>
    <name evidence="2" type="ORF">MALV_56160</name>
</gene>
<dbReference type="CDD" id="cd00093">
    <property type="entry name" value="HTH_XRE"/>
    <property type="match status" value="1"/>
</dbReference>
<dbReference type="PROSITE" id="PS50943">
    <property type="entry name" value="HTH_CROC1"/>
    <property type="match status" value="1"/>
</dbReference>
<dbReference type="KEGG" id="malv:MALV_56160"/>
<dbReference type="Proteomes" id="UP000466906">
    <property type="component" value="Plasmid pJCM12272"/>
</dbReference>
<keyword evidence="2" id="KW-0614">Plasmid</keyword>
<dbReference type="AlphaFoldDB" id="A0A6N4V4D1"/>
<dbReference type="Pfam" id="PF01381">
    <property type="entry name" value="HTH_3"/>
    <property type="match status" value="1"/>
</dbReference>
<protein>
    <recommendedName>
        <fullName evidence="1">HTH cro/C1-type domain-containing protein</fullName>
    </recommendedName>
</protein>
<organism evidence="2 3">
    <name type="scientific">Mycolicibacterium alvei</name>
    <dbReference type="NCBI Taxonomy" id="67081"/>
    <lineage>
        <taxon>Bacteria</taxon>
        <taxon>Bacillati</taxon>
        <taxon>Actinomycetota</taxon>
        <taxon>Actinomycetes</taxon>
        <taxon>Mycobacteriales</taxon>
        <taxon>Mycobacteriaceae</taxon>
        <taxon>Mycolicibacterium</taxon>
    </lineage>
</organism>
<dbReference type="EMBL" id="AP022566">
    <property type="protein sequence ID" value="BBX30491.1"/>
    <property type="molecule type" value="Genomic_DNA"/>
</dbReference>
<reference evidence="2 3" key="1">
    <citation type="journal article" date="2019" name="Emerg. Microbes Infect.">
        <title>Comprehensive subspecies identification of 175 nontuberculous mycobacteria species based on 7547 genomic profiles.</title>
        <authorList>
            <person name="Matsumoto Y."/>
            <person name="Kinjo T."/>
            <person name="Motooka D."/>
            <person name="Nabeya D."/>
            <person name="Jung N."/>
            <person name="Uechi K."/>
            <person name="Horii T."/>
            <person name="Iida T."/>
            <person name="Fujita J."/>
            <person name="Nakamura S."/>
        </authorList>
    </citation>
    <scope>NUCLEOTIDE SEQUENCE [LARGE SCALE GENOMIC DNA]</scope>
    <source>
        <strain evidence="2 3">JCM 12272</strain>
        <plasmid evidence="2">pJCM12272</plasmid>
    </source>
</reference>
<evidence type="ECO:0000313" key="2">
    <source>
        <dbReference type="EMBL" id="BBX30491.1"/>
    </source>
</evidence>
<proteinExistence type="predicted"/>
<evidence type="ECO:0000313" key="3">
    <source>
        <dbReference type="Proteomes" id="UP000466906"/>
    </source>
</evidence>
<evidence type="ECO:0000259" key="1">
    <source>
        <dbReference type="PROSITE" id="PS50943"/>
    </source>
</evidence>
<dbReference type="InterPro" id="IPR001387">
    <property type="entry name" value="Cro/C1-type_HTH"/>
</dbReference>
<dbReference type="Gene3D" id="1.10.260.40">
    <property type="entry name" value="lambda repressor-like DNA-binding domains"/>
    <property type="match status" value="1"/>
</dbReference>
<dbReference type="GO" id="GO:0003677">
    <property type="term" value="F:DNA binding"/>
    <property type="evidence" value="ECO:0007669"/>
    <property type="project" value="InterPro"/>
</dbReference>
<feature type="domain" description="HTH cro/C1-type" evidence="1">
    <location>
        <begin position="15"/>
        <end position="69"/>
    </location>
</feature>
<dbReference type="SUPFAM" id="SSF47413">
    <property type="entry name" value="lambda repressor-like DNA-binding domains"/>
    <property type="match status" value="1"/>
</dbReference>
<sequence>MGTVSDDRVRVGATLKALRAAQGWTTEKFSEALGIARPTLANIEGGRKRLTPDKALRAAEILNVPLAAIVSPAVSDPVAAAHSAVAGDDDCDVIDLGDAGTIEITLRLRLLQMDQRDVNAVLEKVSELRNLGARIAAGSTDRPAVAE</sequence>
<dbReference type="InterPro" id="IPR010982">
    <property type="entry name" value="Lambda_DNA-bd_dom_sf"/>
</dbReference>
<accession>A0A6N4V4D1</accession>
<dbReference type="SMART" id="SM00530">
    <property type="entry name" value="HTH_XRE"/>
    <property type="match status" value="1"/>
</dbReference>